<organism evidence="2 3">
    <name type="scientific">Solirubrum puertoriconensis</name>
    <dbReference type="NCBI Taxonomy" id="1751427"/>
    <lineage>
        <taxon>Bacteria</taxon>
        <taxon>Pseudomonadati</taxon>
        <taxon>Bacteroidota</taxon>
        <taxon>Cytophagia</taxon>
        <taxon>Cytophagales</taxon>
    </lineage>
</organism>
<comment type="caution">
    <text evidence="2">The sequence shown here is derived from an EMBL/GenBank/DDBJ whole genome shotgun (WGS) entry which is preliminary data.</text>
</comment>
<sequence length="337" mass="37111">MFPAAMKALLTTDATGASTPKMSYIDLLNRFWQLDGERKFGASATRLYFFLVQECNRLRWTNPFVLSDKQLCLVLGMTLNTMKAARAELVERGVVAFQGGGNGRGDATVYALQNGHQVAPLKVSAKVSKFDTYSAEKVSEKVSISDTIPGEKVSAKVSKIDTYIYKEDKTKTSSVVEDEDKVERAPVEKKMEQSAPPTDQAGAALLPPVATAPLAPAEPLPTWLRRPITDFSPALALPFDTDTFRDSWVLWRRFLLEQGKPYRGDISEQEAMLTLGRHAAGNEAKAVAIIKQSIGREWTGFYPLKSDDATRKPGGSAARVSTADRYRAPHNDDYGDL</sequence>
<protein>
    <submittedName>
        <fullName evidence="2">Uncharacterized protein</fullName>
    </submittedName>
</protein>
<gene>
    <name evidence="2" type="ORF">ASU33_06150</name>
</gene>
<feature type="region of interest" description="Disordered" evidence="1">
    <location>
        <begin position="174"/>
        <end position="203"/>
    </location>
</feature>
<evidence type="ECO:0000256" key="1">
    <source>
        <dbReference type="SAM" id="MobiDB-lite"/>
    </source>
</evidence>
<proteinExistence type="predicted"/>
<dbReference type="AlphaFoldDB" id="A0A9X0L3Z9"/>
<evidence type="ECO:0000313" key="3">
    <source>
        <dbReference type="Proteomes" id="UP000054223"/>
    </source>
</evidence>
<dbReference type="Proteomes" id="UP000054223">
    <property type="component" value="Unassembled WGS sequence"/>
</dbReference>
<reference evidence="2 3" key="1">
    <citation type="submission" date="2015-11" db="EMBL/GenBank/DDBJ databases">
        <title>Solirubrum puertoriconensis gen. nov. an environmental bacteria isolated in Puerto Rico.</title>
        <authorList>
            <person name="Cuebas-Irizarry M.F."/>
            <person name="Montalvo-Rodriguez R."/>
        </authorList>
    </citation>
    <scope>NUCLEOTIDE SEQUENCE [LARGE SCALE GENOMIC DNA]</scope>
    <source>
        <strain evidence="2 3">MC1A</strain>
    </source>
</reference>
<dbReference type="EMBL" id="LNAL01000008">
    <property type="protein sequence ID" value="KUG06904.1"/>
    <property type="molecule type" value="Genomic_DNA"/>
</dbReference>
<evidence type="ECO:0000313" key="2">
    <source>
        <dbReference type="EMBL" id="KUG06904.1"/>
    </source>
</evidence>
<name>A0A9X0L3Z9_SOLP1</name>
<keyword evidence="3" id="KW-1185">Reference proteome</keyword>
<feature type="compositionally biased region" description="Basic and acidic residues" evidence="1">
    <location>
        <begin position="181"/>
        <end position="192"/>
    </location>
</feature>
<feature type="compositionally biased region" description="Basic and acidic residues" evidence="1">
    <location>
        <begin position="322"/>
        <end position="337"/>
    </location>
</feature>
<accession>A0A9X0L3Z9</accession>
<feature type="region of interest" description="Disordered" evidence="1">
    <location>
        <begin position="309"/>
        <end position="337"/>
    </location>
</feature>